<comment type="caution">
    <text evidence="2">The sequence shown here is derived from an EMBL/GenBank/DDBJ whole genome shotgun (WGS) entry which is preliminary data.</text>
</comment>
<sequence length="176" mass="19546">MQKVRASFYRYAVTRYRVIKCNKRMVRVLVIVFLYHSITTRQYLGPSSCGSLPPKNPFRHRLMPGVAGMGLVRFVWGRTNADTARSVDSSSNPLRAFPNLCAEEGAGAIFPCRAILEFASSQHPSRKALRTHHHPQPFLPVSYIVRPEGASAGPLSTEVVEVADVAKPRVQATQRG</sequence>
<keyword evidence="1" id="KW-0812">Transmembrane</keyword>
<keyword evidence="3" id="KW-1185">Reference proteome</keyword>
<dbReference type="Proteomes" id="UP001283341">
    <property type="component" value="Unassembled WGS sequence"/>
</dbReference>
<dbReference type="AlphaFoldDB" id="A0AAE0M0L2"/>
<evidence type="ECO:0000313" key="2">
    <source>
        <dbReference type="EMBL" id="KAK3314687.1"/>
    </source>
</evidence>
<reference evidence="2" key="1">
    <citation type="journal article" date="2023" name="Mol. Phylogenet. Evol.">
        <title>Genome-scale phylogeny and comparative genomics of the fungal order Sordariales.</title>
        <authorList>
            <person name="Hensen N."/>
            <person name="Bonometti L."/>
            <person name="Westerberg I."/>
            <person name="Brannstrom I.O."/>
            <person name="Guillou S."/>
            <person name="Cros-Aarteil S."/>
            <person name="Calhoun S."/>
            <person name="Haridas S."/>
            <person name="Kuo A."/>
            <person name="Mondo S."/>
            <person name="Pangilinan J."/>
            <person name="Riley R."/>
            <person name="LaButti K."/>
            <person name="Andreopoulos B."/>
            <person name="Lipzen A."/>
            <person name="Chen C."/>
            <person name="Yan M."/>
            <person name="Daum C."/>
            <person name="Ng V."/>
            <person name="Clum A."/>
            <person name="Steindorff A."/>
            <person name="Ohm R.A."/>
            <person name="Martin F."/>
            <person name="Silar P."/>
            <person name="Natvig D.O."/>
            <person name="Lalanne C."/>
            <person name="Gautier V."/>
            <person name="Ament-Velasquez S.L."/>
            <person name="Kruys A."/>
            <person name="Hutchinson M.I."/>
            <person name="Powell A.J."/>
            <person name="Barry K."/>
            <person name="Miller A.N."/>
            <person name="Grigoriev I.V."/>
            <person name="Debuchy R."/>
            <person name="Gladieux P."/>
            <person name="Hiltunen Thoren M."/>
            <person name="Johannesson H."/>
        </authorList>
    </citation>
    <scope>NUCLEOTIDE SEQUENCE</scope>
    <source>
        <strain evidence="2">CBS 118394</strain>
    </source>
</reference>
<reference evidence="2" key="2">
    <citation type="submission" date="2023-06" db="EMBL/GenBank/DDBJ databases">
        <authorList>
            <consortium name="Lawrence Berkeley National Laboratory"/>
            <person name="Haridas S."/>
            <person name="Hensen N."/>
            <person name="Bonometti L."/>
            <person name="Westerberg I."/>
            <person name="Brannstrom I.O."/>
            <person name="Guillou S."/>
            <person name="Cros-Aarteil S."/>
            <person name="Calhoun S."/>
            <person name="Kuo A."/>
            <person name="Mondo S."/>
            <person name="Pangilinan J."/>
            <person name="Riley R."/>
            <person name="Labutti K."/>
            <person name="Andreopoulos B."/>
            <person name="Lipzen A."/>
            <person name="Chen C."/>
            <person name="Yanf M."/>
            <person name="Daum C."/>
            <person name="Ng V."/>
            <person name="Clum A."/>
            <person name="Steindorff A."/>
            <person name="Ohm R."/>
            <person name="Martin F."/>
            <person name="Silar P."/>
            <person name="Natvig D."/>
            <person name="Lalanne C."/>
            <person name="Gautier V."/>
            <person name="Ament-Velasquez S.L."/>
            <person name="Kruys A."/>
            <person name="Hutchinson M.I."/>
            <person name="Powell A.J."/>
            <person name="Barry K."/>
            <person name="Miller A.N."/>
            <person name="Grigoriev I.V."/>
            <person name="Debuchy R."/>
            <person name="Gladieux P."/>
            <person name="Thoren M.H."/>
            <person name="Johannesson H."/>
        </authorList>
    </citation>
    <scope>NUCLEOTIDE SEQUENCE</scope>
    <source>
        <strain evidence="2">CBS 118394</strain>
    </source>
</reference>
<organism evidence="2 3">
    <name type="scientific">Apodospora peruviana</name>
    <dbReference type="NCBI Taxonomy" id="516989"/>
    <lineage>
        <taxon>Eukaryota</taxon>
        <taxon>Fungi</taxon>
        <taxon>Dikarya</taxon>
        <taxon>Ascomycota</taxon>
        <taxon>Pezizomycotina</taxon>
        <taxon>Sordariomycetes</taxon>
        <taxon>Sordariomycetidae</taxon>
        <taxon>Sordariales</taxon>
        <taxon>Lasiosphaeriaceae</taxon>
        <taxon>Apodospora</taxon>
    </lineage>
</organism>
<accession>A0AAE0M0L2</accession>
<evidence type="ECO:0000313" key="3">
    <source>
        <dbReference type="Proteomes" id="UP001283341"/>
    </source>
</evidence>
<keyword evidence="1" id="KW-1133">Transmembrane helix</keyword>
<name>A0AAE0M0L2_9PEZI</name>
<proteinExistence type="predicted"/>
<keyword evidence="1" id="KW-0472">Membrane</keyword>
<feature type="transmembrane region" description="Helical" evidence="1">
    <location>
        <begin position="25"/>
        <end position="44"/>
    </location>
</feature>
<protein>
    <submittedName>
        <fullName evidence="2">Uncharacterized protein</fullName>
    </submittedName>
</protein>
<gene>
    <name evidence="2" type="ORF">B0H66DRAFT_318548</name>
</gene>
<dbReference type="EMBL" id="JAUEDM010000006">
    <property type="protein sequence ID" value="KAK3314687.1"/>
    <property type="molecule type" value="Genomic_DNA"/>
</dbReference>
<evidence type="ECO:0000256" key="1">
    <source>
        <dbReference type="SAM" id="Phobius"/>
    </source>
</evidence>